<dbReference type="OrthoDB" id="1493972at2"/>
<dbReference type="RefSeq" id="WP_119436626.1">
    <property type="nucleotide sequence ID" value="NZ_QWGR01000002.1"/>
</dbReference>
<sequence length="147" mass="16833">MKKLTILLILPLFWACQPASETKLPIEGTWLLISGETIQQNDTVFTDYTDGQKTIKIINANHFSFLRHDLNKGTDSTAVFVAGGGKYSLNGTTYTEHLEFCNFREWEDHTFDFEITINNDTLVQKGIEKIENLGVDRLIIETYTRLK</sequence>
<evidence type="ECO:0000313" key="1">
    <source>
        <dbReference type="EMBL" id="RIJ49938.1"/>
    </source>
</evidence>
<evidence type="ECO:0008006" key="3">
    <source>
        <dbReference type="Google" id="ProtNLM"/>
    </source>
</evidence>
<comment type="caution">
    <text evidence="1">The sequence shown here is derived from an EMBL/GenBank/DDBJ whole genome shotgun (WGS) entry which is preliminary data.</text>
</comment>
<dbReference type="AlphaFoldDB" id="A0A399T279"/>
<evidence type="ECO:0000313" key="2">
    <source>
        <dbReference type="Proteomes" id="UP000265926"/>
    </source>
</evidence>
<reference evidence="1 2" key="1">
    <citation type="submission" date="2018-08" db="EMBL/GenBank/DDBJ databases">
        <title>Pallidiluteibacterium maritimus gen. nov., sp. nov., isolated from coastal sediment.</title>
        <authorList>
            <person name="Zhou L.Y."/>
        </authorList>
    </citation>
    <scope>NUCLEOTIDE SEQUENCE [LARGE SCALE GENOMIC DNA]</scope>
    <source>
        <strain evidence="1 2">XSD2</strain>
    </source>
</reference>
<protein>
    <recommendedName>
        <fullName evidence="3">Lipocalin-like domain-containing protein</fullName>
    </recommendedName>
</protein>
<keyword evidence="2" id="KW-1185">Reference proteome</keyword>
<gene>
    <name evidence="1" type="ORF">D1614_04130</name>
</gene>
<proteinExistence type="predicted"/>
<dbReference type="EMBL" id="QWGR01000002">
    <property type="protein sequence ID" value="RIJ49938.1"/>
    <property type="molecule type" value="Genomic_DNA"/>
</dbReference>
<organism evidence="1 2">
    <name type="scientific">Maribellus luteus</name>
    <dbReference type="NCBI Taxonomy" id="2305463"/>
    <lineage>
        <taxon>Bacteria</taxon>
        <taxon>Pseudomonadati</taxon>
        <taxon>Bacteroidota</taxon>
        <taxon>Bacteroidia</taxon>
        <taxon>Marinilabiliales</taxon>
        <taxon>Prolixibacteraceae</taxon>
        <taxon>Maribellus</taxon>
    </lineage>
</organism>
<name>A0A399T279_9BACT</name>
<accession>A0A399T279</accession>
<dbReference type="Proteomes" id="UP000265926">
    <property type="component" value="Unassembled WGS sequence"/>
</dbReference>